<dbReference type="InterPro" id="IPR042095">
    <property type="entry name" value="SUMF_sf"/>
</dbReference>
<dbReference type="InterPro" id="IPR051043">
    <property type="entry name" value="Sulfatase_Mod_Factor_Kinase"/>
</dbReference>
<organism evidence="4">
    <name type="scientific">Candidatus Kentrum sp. LFY</name>
    <dbReference type="NCBI Taxonomy" id="2126342"/>
    <lineage>
        <taxon>Bacteria</taxon>
        <taxon>Pseudomonadati</taxon>
        <taxon>Pseudomonadota</taxon>
        <taxon>Gammaproteobacteria</taxon>
        <taxon>Candidatus Kentrum</taxon>
    </lineage>
</organism>
<dbReference type="AlphaFoldDB" id="A0A450UR07"/>
<dbReference type="Gene3D" id="1.10.287.1490">
    <property type="match status" value="1"/>
</dbReference>
<gene>
    <name evidence="4" type="ORF">BECKLFY1418A_GA0070994_10456</name>
</gene>
<evidence type="ECO:0000313" key="4">
    <source>
        <dbReference type="EMBL" id="VFJ94915.1"/>
    </source>
</evidence>
<dbReference type="EMBL" id="CAADFH010000045">
    <property type="protein sequence ID" value="VFJ94915.1"/>
    <property type="molecule type" value="Genomic_DNA"/>
</dbReference>
<dbReference type="PANTHER" id="PTHR23150">
    <property type="entry name" value="SULFATASE MODIFYING FACTOR 1, 2"/>
    <property type="match status" value="1"/>
</dbReference>
<dbReference type="InterPro" id="IPR016187">
    <property type="entry name" value="CTDL_fold"/>
</dbReference>
<feature type="domain" description="Sulfatase-modifying factor enzyme-like" evidence="3">
    <location>
        <begin position="156"/>
        <end position="371"/>
    </location>
</feature>
<dbReference type="SUPFAM" id="SSF56436">
    <property type="entry name" value="C-type lectin-like"/>
    <property type="match status" value="1"/>
</dbReference>
<keyword evidence="1" id="KW-0175">Coiled coil</keyword>
<evidence type="ECO:0000256" key="2">
    <source>
        <dbReference type="SAM" id="MobiDB-lite"/>
    </source>
</evidence>
<name>A0A450UR07_9GAMM</name>
<feature type="region of interest" description="Disordered" evidence="2">
    <location>
        <begin position="399"/>
        <end position="420"/>
    </location>
</feature>
<sequence length="775" mass="88341">MISITPRSLLQTRKPIQAGAVRLPVWLLFKFRKKIPDRTGACVKAHPTSILARSANIFCFSTLLLLAPVFSSPALADAPEVVALTLPEGESIRFRAIYLGLDGSKVFNAKRISLGPAPQPIERGPSDAPSYKEHRVDTLLGGGFVGQRSGQPDWLYYLGETEVTQSQWSKVMRWHTQTYKEHQPPKATDSRLPQTGLTVARIQLFIEALNEWLLSNQRHRLPKYRRAVAFVRLPTEAEWEFAARGGIATLLEDPARFDAPHPYDDLAQHEWFKNSSDNELNEVAAKDPRTGKPWIRPNQLGLYDMLGNVEEVTQSLFGPDYQQGRFGGYAIRGGNYSSDSQDVAAHTRSELLMFNNQGKPRSLNKSGFRLALGTRISSGGFGPGELDKAWREYLVSGRRSLTRPGPSGSSSPNAQAKQDELAALQAEIERSETDNRRLLQELSSLQKTQRERATDTLGSKQAIFEMEEANKRMRGQIDRLRDELAGRPHQHDYDRLSGQLSLAEAESQRLSTEIQRLKRQPDRQSMSRTGQLEELDVCSDNLSRTEQQIISLKTQIESSSSRRELGQLSEQTARLRSKNDALQDRLLKAEGKRTALERQYAEAETLVHNLTRQLAEKDRRIAAMQQGAALKQFRDTENLSRIRTNEMRYLKAEMQLASYNALEAILEQKKLTELAAVYNVNDPFYRSKLALAERYANDYLRHIRLIVNDTEQELFPEVKAELLRTFRSDKDKAFDRRQIWTLDYIEKDVRDLKKGLIVSARDVWKRFEQRKSSYR</sequence>
<proteinExistence type="predicted"/>
<evidence type="ECO:0000256" key="1">
    <source>
        <dbReference type="SAM" id="Coils"/>
    </source>
</evidence>
<dbReference type="InterPro" id="IPR005532">
    <property type="entry name" value="SUMF_dom"/>
</dbReference>
<dbReference type="GO" id="GO:0120147">
    <property type="term" value="F:formylglycine-generating oxidase activity"/>
    <property type="evidence" value="ECO:0007669"/>
    <property type="project" value="TreeGrafter"/>
</dbReference>
<feature type="compositionally biased region" description="Polar residues" evidence="2">
    <location>
        <begin position="407"/>
        <end position="416"/>
    </location>
</feature>
<dbReference type="Gene3D" id="3.90.1580.10">
    <property type="entry name" value="paralog of FGE (formylglycine-generating enzyme)"/>
    <property type="match status" value="1"/>
</dbReference>
<evidence type="ECO:0000259" key="3">
    <source>
        <dbReference type="Pfam" id="PF03781"/>
    </source>
</evidence>
<reference evidence="4" key="1">
    <citation type="submission" date="2019-02" db="EMBL/GenBank/DDBJ databases">
        <authorList>
            <person name="Gruber-Vodicka R. H."/>
            <person name="Seah K. B. B."/>
        </authorList>
    </citation>
    <scope>NUCLEOTIDE SEQUENCE</scope>
    <source>
        <strain evidence="4">BECK_M6</strain>
    </source>
</reference>
<feature type="coiled-coil region" evidence="1">
    <location>
        <begin position="565"/>
        <end position="620"/>
    </location>
</feature>
<dbReference type="PANTHER" id="PTHR23150:SF19">
    <property type="entry name" value="FORMYLGLYCINE-GENERATING ENZYME"/>
    <property type="match status" value="1"/>
</dbReference>
<accession>A0A450UR07</accession>
<dbReference type="Pfam" id="PF03781">
    <property type="entry name" value="FGE-sulfatase"/>
    <property type="match status" value="1"/>
</dbReference>
<protein>
    <submittedName>
        <fullName evidence="4">Formylglycine-generating enzyme, required for sulfatase activity, contains SUMF1/FGE domain</fullName>
    </submittedName>
</protein>